<organism evidence="3 4">
    <name type="scientific">Sphaerulina musiva (strain SO2202)</name>
    <name type="common">Poplar stem canker fungus</name>
    <name type="synonym">Septoria musiva</name>
    <dbReference type="NCBI Taxonomy" id="692275"/>
    <lineage>
        <taxon>Eukaryota</taxon>
        <taxon>Fungi</taxon>
        <taxon>Dikarya</taxon>
        <taxon>Ascomycota</taxon>
        <taxon>Pezizomycotina</taxon>
        <taxon>Dothideomycetes</taxon>
        <taxon>Dothideomycetidae</taxon>
        <taxon>Mycosphaerellales</taxon>
        <taxon>Mycosphaerellaceae</taxon>
        <taxon>Sphaerulina</taxon>
    </lineage>
</organism>
<dbReference type="eggNOG" id="KOG2112">
    <property type="taxonomic scope" value="Eukaryota"/>
</dbReference>
<evidence type="ECO:0000259" key="2">
    <source>
        <dbReference type="Pfam" id="PF02230"/>
    </source>
</evidence>
<dbReference type="AlphaFoldDB" id="M3AYN1"/>
<dbReference type="PANTHER" id="PTHR10655:SF63">
    <property type="entry name" value="PHOSPHOLIPASE_CARBOXYLESTERASE_THIOESTERASE DOMAIN-CONTAINING PROTEIN"/>
    <property type="match status" value="1"/>
</dbReference>
<sequence>MIQKRKMATKIEESQPQRDISLTEVFHIVRDEFAAYFASIESSRRTCIETMWKKFVSRWRAAESHTAVHGSNSNDPHYEIYQPTSKHTHTVIFLHGRDSTAKEFAPELLESEDSYSRTLSQALPNVRWVFPTAPIINSARFEQNMSQWFDMHTTEDPHYGELEQNPTQAIDIIYHVLAKEAVLVGGFHNIILAGISQGAAVAIHALLKQQHTLGAFLGLNTWLPNPPAIAHAGKKWPEAVKTPVMLAHTRDDPVINVKYGEELKAHLRALDMDVEWHDYWTNDAKTAHWIHEPEGVDDIVAFVESICQGSYAMK</sequence>
<dbReference type="GeneID" id="27902589"/>
<accession>M3AYN1</accession>
<reference evidence="3 4" key="1">
    <citation type="journal article" date="2012" name="PLoS Pathog.">
        <title>Diverse lifestyles and strategies of plant pathogenesis encoded in the genomes of eighteen Dothideomycetes fungi.</title>
        <authorList>
            <person name="Ohm R.A."/>
            <person name="Feau N."/>
            <person name="Henrissat B."/>
            <person name="Schoch C.L."/>
            <person name="Horwitz B.A."/>
            <person name="Barry K.W."/>
            <person name="Condon B.J."/>
            <person name="Copeland A.C."/>
            <person name="Dhillon B."/>
            <person name="Glaser F."/>
            <person name="Hesse C.N."/>
            <person name="Kosti I."/>
            <person name="LaButti K."/>
            <person name="Lindquist E.A."/>
            <person name="Lucas S."/>
            <person name="Salamov A.A."/>
            <person name="Bradshaw R.E."/>
            <person name="Ciuffetti L."/>
            <person name="Hamelin R.C."/>
            <person name="Kema G.H.J."/>
            <person name="Lawrence C."/>
            <person name="Scott J.A."/>
            <person name="Spatafora J.W."/>
            <person name="Turgeon B.G."/>
            <person name="de Wit P.J.G.M."/>
            <person name="Zhong S."/>
            <person name="Goodwin S.B."/>
            <person name="Grigoriev I.V."/>
        </authorList>
    </citation>
    <scope>NUCLEOTIDE SEQUENCE [LARGE SCALE GENOMIC DNA]</scope>
    <source>
        <strain evidence="3 4">SO2202</strain>
    </source>
</reference>
<dbReference type="GO" id="GO:0052689">
    <property type="term" value="F:carboxylic ester hydrolase activity"/>
    <property type="evidence" value="ECO:0007669"/>
    <property type="project" value="TreeGrafter"/>
</dbReference>
<dbReference type="HOGENOM" id="CLU_049413_2_0_1"/>
<keyword evidence="3" id="KW-0378">Hydrolase</keyword>
<dbReference type="Gene3D" id="3.40.50.1820">
    <property type="entry name" value="alpha/beta hydrolase"/>
    <property type="match status" value="1"/>
</dbReference>
<evidence type="ECO:0000313" key="4">
    <source>
        <dbReference type="Proteomes" id="UP000016931"/>
    </source>
</evidence>
<feature type="domain" description="Phospholipase/carboxylesterase/thioesterase" evidence="2">
    <location>
        <begin position="77"/>
        <end position="280"/>
    </location>
</feature>
<dbReference type="InterPro" id="IPR050565">
    <property type="entry name" value="LYPA1-2/EST-like"/>
</dbReference>
<dbReference type="InterPro" id="IPR003140">
    <property type="entry name" value="PLipase/COase/thioEstase"/>
</dbReference>
<dbReference type="Proteomes" id="UP000016931">
    <property type="component" value="Unassembled WGS sequence"/>
</dbReference>
<evidence type="ECO:0000256" key="1">
    <source>
        <dbReference type="ARBA" id="ARBA00006499"/>
    </source>
</evidence>
<protein>
    <submittedName>
        <fullName evidence="3">Alpha/beta-hydrolase</fullName>
    </submittedName>
</protein>
<evidence type="ECO:0000313" key="3">
    <source>
        <dbReference type="EMBL" id="EMF12662.1"/>
    </source>
</evidence>
<dbReference type="OrthoDB" id="2418081at2759"/>
<dbReference type="RefSeq" id="XP_016760783.1">
    <property type="nucleotide sequence ID" value="XM_016905452.1"/>
</dbReference>
<dbReference type="STRING" id="692275.M3AYN1"/>
<keyword evidence="4" id="KW-1185">Reference proteome</keyword>
<gene>
    <name evidence="3" type="ORF">SEPMUDRAFT_149272</name>
</gene>
<name>M3AYN1_SPHMS</name>
<dbReference type="Pfam" id="PF02230">
    <property type="entry name" value="Abhydrolase_2"/>
    <property type="match status" value="1"/>
</dbReference>
<dbReference type="InterPro" id="IPR029058">
    <property type="entry name" value="AB_hydrolase_fold"/>
</dbReference>
<dbReference type="EMBL" id="KB456264">
    <property type="protein sequence ID" value="EMF12662.1"/>
    <property type="molecule type" value="Genomic_DNA"/>
</dbReference>
<dbReference type="OMA" id="WVFPTAP"/>
<dbReference type="GO" id="GO:0005737">
    <property type="term" value="C:cytoplasm"/>
    <property type="evidence" value="ECO:0007669"/>
    <property type="project" value="TreeGrafter"/>
</dbReference>
<comment type="similarity">
    <text evidence="1">Belongs to the AB hydrolase superfamily. AB hydrolase 2 family.</text>
</comment>
<proteinExistence type="inferred from homology"/>
<dbReference type="PANTHER" id="PTHR10655">
    <property type="entry name" value="LYSOPHOSPHOLIPASE-RELATED"/>
    <property type="match status" value="1"/>
</dbReference>
<dbReference type="GO" id="GO:0008474">
    <property type="term" value="F:palmitoyl-(protein) hydrolase activity"/>
    <property type="evidence" value="ECO:0007669"/>
    <property type="project" value="TreeGrafter"/>
</dbReference>
<dbReference type="SUPFAM" id="SSF53474">
    <property type="entry name" value="alpha/beta-Hydrolases"/>
    <property type="match status" value="1"/>
</dbReference>